<evidence type="ECO:0000313" key="2">
    <source>
        <dbReference type="Proteomes" id="UP001151760"/>
    </source>
</evidence>
<comment type="caution">
    <text evidence="1">The sequence shown here is derived from an EMBL/GenBank/DDBJ whole genome shotgun (WGS) entry which is preliminary data.</text>
</comment>
<sequence>MDWTSHPVDTSMVDSMKGDEDLMGIPVDQTRFRGMVGSLMYLTASRPDLVFDVCMCARFKAKPTKKPFYSGSCGRVKLHDGVRREVLSFLEIDWLAGHQEATESSNINYRGLNNRHVLDVFPFGCDSHPKELSTTPGHWRWYSASVVDIARASLASLLTSEPIYLKKLSTSRRTYFVYLDISRNDPSLHKLLMNMGVDERDLPTICINIPDDDCDEPDLPVVTKLRWNMDVDDESLVDGASWSISFCRIGKHGSFVNNIIVRAGFHQCRLRLSQRPFVEEFWNRLYFGGGRTSAFSKLTGEQDDPFQALSGKHIGDGTSYSSIDIVYKLVPDSFKYILYSYSNEQSYVCFSEGTFQDSGISKLP</sequence>
<name>A0ABQ4XGD1_9ASTR</name>
<gene>
    <name evidence="1" type="ORF">Tco_0678903</name>
</gene>
<keyword evidence="2" id="KW-1185">Reference proteome</keyword>
<accession>A0ABQ4XGD1</accession>
<proteinExistence type="predicted"/>
<reference evidence="1" key="1">
    <citation type="journal article" date="2022" name="Int. J. Mol. Sci.">
        <title>Draft Genome of Tanacetum Coccineum: Genomic Comparison of Closely Related Tanacetum-Family Plants.</title>
        <authorList>
            <person name="Yamashiro T."/>
            <person name="Shiraishi A."/>
            <person name="Nakayama K."/>
            <person name="Satake H."/>
        </authorList>
    </citation>
    <scope>NUCLEOTIDE SEQUENCE</scope>
</reference>
<dbReference type="Proteomes" id="UP001151760">
    <property type="component" value="Unassembled WGS sequence"/>
</dbReference>
<protein>
    <submittedName>
        <fullName evidence="1">Uncharacterized protein</fullName>
    </submittedName>
</protein>
<dbReference type="EMBL" id="BQNB010009496">
    <property type="protein sequence ID" value="GJS64339.1"/>
    <property type="molecule type" value="Genomic_DNA"/>
</dbReference>
<organism evidence="1 2">
    <name type="scientific">Tanacetum coccineum</name>
    <dbReference type="NCBI Taxonomy" id="301880"/>
    <lineage>
        <taxon>Eukaryota</taxon>
        <taxon>Viridiplantae</taxon>
        <taxon>Streptophyta</taxon>
        <taxon>Embryophyta</taxon>
        <taxon>Tracheophyta</taxon>
        <taxon>Spermatophyta</taxon>
        <taxon>Magnoliopsida</taxon>
        <taxon>eudicotyledons</taxon>
        <taxon>Gunneridae</taxon>
        <taxon>Pentapetalae</taxon>
        <taxon>asterids</taxon>
        <taxon>campanulids</taxon>
        <taxon>Asterales</taxon>
        <taxon>Asteraceae</taxon>
        <taxon>Asteroideae</taxon>
        <taxon>Anthemideae</taxon>
        <taxon>Anthemidinae</taxon>
        <taxon>Tanacetum</taxon>
    </lineage>
</organism>
<evidence type="ECO:0000313" key="1">
    <source>
        <dbReference type="EMBL" id="GJS64339.1"/>
    </source>
</evidence>
<reference evidence="1" key="2">
    <citation type="submission" date="2022-01" db="EMBL/GenBank/DDBJ databases">
        <authorList>
            <person name="Yamashiro T."/>
            <person name="Shiraishi A."/>
            <person name="Satake H."/>
            <person name="Nakayama K."/>
        </authorList>
    </citation>
    <scope>NUCLEOTIDE SEQUENCE</scope>
</reference>